<sequence>MHESYCSDNGITGLFQRICWLAKML</sequence>
<evidence type="ECO:0000313" key="1">
    <source>
        <dbReference type="EMBL" id="JAD52010.1"/>
    </source>
</evidence>
<proteinExistence type="predicted"/>
<accession>A0A0A9ASX2</accession>
<dbReference type="EMBL" id="GBRH01245885">
    <property type="protein sequence ID" value="JAD52010.1"/>
    <property type="molecule type" value="Transcribed_RNA"/>
</dbReference>
<reference evidence="1" key="1">
    <citation type="submission" date="2014-09" db="EMBL/GenBank/DDBJ databases">
        <authorList>
            <person name="Magalhaes I.L.F."/>
            <person name="Oliveira U."/>
            <person name="Santos F.R."/>
            <person name="Vidigal T.H.D.A."/>
            <person name="Brescovit A.D."/>
            <person name="Santos A.J."/>
        </authorList>
    </citation>
    <scope>NUCLEOTIDE SEQUENCE</scope>
    <source>
        <tissue evidence="1">Shoot tissue taken approximately 20 cm above the soil surface</tissue>
    </source>
</reference>
<name>A0A0A9ASX2_ARUDO</name>
<dbReference type="AlphaFoldDB" id="A0A0A9ASX2"/>
<reference evidence="1" key="2">
    <citation type="journal article" date="2015" name="Data Brief">
        <title>Shoot transcriptome of the giant reed, Arundo donax.</title>
        <authorList>
            <person name="Barrero R.A."/>
            <person name="Guerrero F.D."/>
            <person name="Moolhuijzen P."/>
            <person name="Goolsby J.A."/>
            <person name="Tidwell J."/>
            <person name="Bellgard S.E."/>
            <person name="Bellgard M.I."/>
        </authorList>
    </citation>
    <scope>NUCLEOTIDE SEQUENCE</scope>
    <source>
        <tissue evidence="1">Shoot tissue taken approximately 20 cm above the soil surface</tissue>
    </source>
</reference>
<protein>
    <submittedName>
        <fullName evidence="1">Uncharacterized protein</fullName>
    </submittedName>
</protein>
<organism evidence="1">
    <name type="scientific">Arundo donax</name>
    <name type="common">Giant reed</name>
    <name type="synonym">Donax arundinaceus</name>
    <dbReference type="NCBI Taxonomy" id="35708"/>
    <lineage>
        <taxon>Eukaryota</taxon>
        <taxon>Viridiplantae</taxon>
        <taxon>Streptophyta</taxon>
        <taxon>Embryophyta</taxon>
        <taxon>Tracheophyta</taxon>
        <taxon>Spermatophyta</taxon>
        <taxon>Magnoliopsida</taxon>
        <taxon>Liliopsida</taxon>
        <taxon>Poales</taxon>
        <taxon>Poaceae</taxon>
        <taxon>PACMAD clade</taxon>
        <taxon>Arundinoideae</taxon>
        <taxon>Arundineae</taxon>
        <taxon>Arundo</taxon>
    </lineage>
</organism>